<feature type="domain" description="Ketopantoate reductase C-terminal" evidence="12">
    <location>
        <begin position="183"/>
        <end position="300"/>
    </location>
</feature>
<dbReference type="SUPFAM" id="SSF48179">
    <property type="entry name" value="6-phosphogluconate dehydrogenase C-terminal domain-like"/>
    <property type="match status" value="1"/>
</dbReference>
<sequence length="307" mass="33609">MKIGILGIGGIGGFIGGKLAKHFGNDSETEIIFICRGKTKEKIAENGLVLNSNGERSQVHPDLLSENPAEIGQLDVLIVATKAYSLGQVIKQYQACLTDKTVVIPLQNGVNAKEIVLQSLDGVKPTILEGCIYIASNIGEPGVVNHVGGPGKIFFGNTNLDDFSWLEKLMKEGGLDANYTKVITKLLWKKFLFVSPVAAMTTALNLTFGAVAEDAELMRQLEDMMKEVQQLALQVKVDIGDQDVSDSLNMIRNFPYQAKSSLQLDFENESTKNEKYHLVDYVIEEAKKCGVLVPNYELMNGEIQALV</sequence>
<evidence type="ECO:0000256" key="8">
    <source>
        <dbReference type="ARBA" id="ARBA00048793"/>
    </source>
</evidence>
<dbReference type="GO" id="GO:0008677">
    <property type="term" value="F:2-dehydropantoate 2-reductase activity"/>
    <property type="evidence" value="ECO:0007669"/>
    <property type="project" value="UniProtKB-EC"/>
</dbReference>
<organism evidence="13 14">
    <name type="scientific">Sunxiuqinia elliptica</name>
    <dbReference type="NCBI Taxonomy" id="655355"/>
    <lineage>
        <taxon>Bacteria</taxon>
        <taxon>Pseudomonadati</taxon>
        <taxon>Bacteroidota</taxon>
        <taxon>Bacteroidia</taxon>
        <taxon>Marinilabiliales</taxon>
        <taxon>Prolixibacteraceae</taxon>
        <taxon>Sunxiuqinia</taxon>
    </lineage>
</organism>
<dbReference type="Proteomes" id="UP000294848">
    <property type="component" value="Unassembled WGS sequence"/>
</dbReference>
<keyword evidence="6 9" id="KW-0560">Oxidoreductase</keyword>
<evidence type="ECO:0000256" key="9">
    <source>
        <dbReference type="RuleBase" id="RU362068"/>
    </source>
</evidence>
<dbReference type="InterPro" id="IPR003710">
    <property type="entry name" value="ApbA"/>
</dbReference>
<dbReference type="RefSeq" id="WP_133466378.1">
    <property type="nucleotide sequence ID" value="NZ_SNWI01000009.1"/>
</dbReference>
<comment type="similarity">
    <text evidence="2 9">Belongs to the ketopantoate reductase family.</text>
</comment>
<dbReference type="GO" id="GO:0005737">
    <property type="term" value="C:cytoplasm"/>
    <property type="evidence" value="ECO:0007669"/>
    <property type="project" value="TreeGrafter"/>
</dbReference>
<keyword evidence="5 9" id="KW-0521">NADP</keyword>
<dbReference type="NCBIfam" id="TIGR00745">
    <property type="entry name" value="apbA_panE"/>
    <property type="match status" value="1"/>
</dbReference>
<comment type="caution">
    <text evidence="13">The sequence shown here is derived from an EMBL/GenBank/DDBJ whole genome shotgun (WGS) entry which is preliminary data.</text>
</comment>
<dbReference type="EMBL" id="SNWI01000009">
    <property type="protein sequence ID" value="TDN97800.1"/>
    <property type="molecule type" value="Genomic_DNA"/>
</dbReference>
<evidence type="ECO:0000256" key="2">
    <source>
        <dbReference type="ARBA" id="ARBA00007870"/>
    </source>
</evidence>
<dbReference type="InterPro" id="IPR008927">
    <property type="entry name" value="6-PGluconate_DH-like_C_sf"/>
</dbReference>
<evidence type="ECO:0000313" key="13">
    <source>
        <dbReference type="EMBL" id="TDN97800.1"/>
    </source>
</evidence>
<dbReference type="OrthoDB" id="9796561at2"/>
<gene>
    <name evidence="13" type="ORF">DET52_109203</name>
</gene>
<dbReference type="UniPathway" id="UPA00028">
    <property type="reaction ID" value="UER00004"/>
</dbReference>
<name>A0A4R6GSQ7_9BACT</name>
<comment type="catalytic activity">
    <reaction evidence="8 9">
        <text>(R)-pantoate + NADP(+) = 2-dehydropantoate + NADPH + H(+)</text>
        <dbReference type="Rhea" id="RHEA:16233"/>
        <dbReference type="ChEBI" id="CHEBI:11561"/>
        <dbReference type="ChEBI" id="CHEBI:15378"/>
        <dbReference type="ChEBI" id="CHEBI:15980"/>
        <dbReference type="ChEBI" id="CHEBI:57783"/>
        <dbReference type="ChEBI" id="CHEBI:58349"/>
        <dbReference type="EC" id="1.1.1.169"/>
    </reaction>
</comment>
<feature type="coiled-coil region" evidence="10">
    <location>
        <begin position="211"/>
        <end position="238"/>
    </location>
</feature>
<protein>
    <recommendedName>
        <fullName evidence="4 9">2-dehydropantoate 2-reductase</fullName>
        <ecNumber evidence="3 9">1.1.1.169</ecNumber>
    </recommendedName>
    <alternativeName>
        <fullName evidence="7 9">Ketopantoate reductase</fullName>
    </alternativeName>
</protein>
<evidence type="ECO:0000256" key="10">
    <source>
        <dbReference type="SAM" id="Coils"/>
    </source>
</evidence>
<proteinExistence type="inferred from homology"/>
<evidence type="ECO:0000256" key="7">
    <source>
        <dbReference type="ARBA" id="ARBA00032024"/>
    </source>
</evidence>
<dbReference type="GO" id="GO:0015940">
    <property type="term" value="P:pantothenate biosynthetic process"/>
    <property type="evidence" value="ECO:0007669"/>
    <property type="project" value="UniProtKB-UniPathway"/>
</dbReference>
<comment type="function">
    <text evidence="9">Catalyzes the NADPH-dependent reduction of ketopantoate into pantoic acid.</text>
</comment>
<evidence type="ECO:0000256" key="3">
    <source>
        <dbReference type="ARBA" id="ARBA00013014"/>
    </source>
</evidence>
<evidence type="ECO:0000259" key="12">
    <source>
        <dbReference type="Pfam" id="PF08546"/>
    </source>
</evidence>
<feature type="domain" description="Ketopantoate reductase N-terminal" evidence="11">
    <location>
        <begin position="3"/>
        <end position="158"/>
    </location>
</feature>
<dbReference type="Gene3D" id="1.10.1040.10">
    <property type="entry name" value="N-(1-d-carboxylethyl)-l-norvaline Dehydrogenase, domain 2"/>
    <property type="match status" value="1"/>
</dbReference>
<evidence type="ECO:0000256" key="4">
    <source>
        <dbReference type="ARBA" id="ARBA00019465"/>
    </source>
</evidence>
<dbReference type="EC" id="1.1.1.169" evidence="3 9"/>
<evidence type="ECO:0000313" key="14">
    <source>
        <dbReference type="Proteomes" id="UP000294848"/>
    </source>
</evidence>
<dbReference type="InterPro" id="IPR051402">
    <property type="entry name" value="KPR-Related"/>
</dbReference>
<evidence type="ECO:0000259" key="11">
    <source>
        <dbReference type="Pfam" id="PF02558"/>
    </source>
</evidence>
<dbReference type="PANTHER" id="PTHR21708:SF26">
    <property type="entry name" value="2-DEHYDROPANTOATE 2-REDUCTASE"/>
    <property type="match status" value="1"/>
</dbReference>
<dbReference type="AlphaFoldDB" id="A0A4R6GSQ7"/>
<accession>A0A4R6GSQ7</accession>
<keyword evidence="9" id="KW-0566">Pantothenate biosynthesis</keyword>
<comment type="pathway">
    <text evidence="1 9">Cofactor biosynthesis; (R)-pantothenate biosynthesis; (R)-pantoate from 3-methyl-2-oxobutanoate: step 2/2.</text>
</comment>
<evidence type="ECO:0000256" key="5">
    <source>
        <dbReference type="ARBA" id="ARBA00022857"/>
    </source>
</evidence>
<dbReference type="PANTHER" id="PTHR21708">
    <property type="entry name" value="PROBABLE 2-DEHYDROPANTOATE 2-REDUCTASE"/>
    <property type="match status" value="1"/>
</dbReference>
<dbReference type="InterPro" id="IPR013752">
    <property type="entry name" value="KPA_reductase"/>
</dbReference>
<dbReference type="Pfam" id="PF02558">
    <property type="entry name" value="ApbA"/>
    <property type="match status" value="1"/>
</dbReference>
<dbReference type="InterPro" id="IPR013328">
    <property type="entry name" value="6PGD_dom2"/>
</dbReference>
<dbReference type="Pfam" id="PF08546">
    <property type="entry name" value="ApbA_C"/>
    <property type="match status" value="1"/>
</dbReference>
<evidence type="ECO:0000256" key="1">
    <source>
        <dbReference type="ARBA" id="ARBA00004994"/>
    </source>
</evidence>
<dbReference type="InterPro" id="IPR013332">
    <property type="entry name" value="KPR_N"/>
</dbReference>
<dbReference type="SUPFAM" id="SSF51735">
    <property type="entry name" value="NAD(P)-binding Rossmann-fold domains"/>
    <property type="match status" value="1"/>
</dbReference>
<dbReference type="InterPro" id="IPR036291">
    <property type="entry name" value="NAD(P)-bd_dom_sf"/>
</dbReference>
<reference evidence="13 14" key="1">
    <citation type="submission" date="2019-03" db="EMBL/GenBank/DDBJ databases">
        <title>Freshwater and sediment microbial communities from various areas in North America, analyzing microbe dynamics in response to fracking.</title>
        <authorList>
            <person name="Lamendella R."/>
        </authorList>
    </citation>
    <scope>NUCLEOTIDE SEQUENCE [LARGE SCALE GENOMIC DNA]</scope>
    <source>
        <strain evidence="13 14">114D</strain>
    </source>
</reference>
<keyword evidence="10" id="KW-0175">Coiled coil</keyword>
<evidence type="ECO:0000256" key="6">
    <source>
        <dbReference type="ARBA" id="ARBA00023002"/>
    </source>
</evidence>
<dbReference type="Gene3D" id="3.40.50.720">
    <property type="entry name" value="NAD(P)-binding Rossmann-like Domain"/>
    <property type="match status" value="1"/>
</dbReference>